<organism evidence="2 3">
    <name type="scientific">Leifsonia tongyongensis</name>
    <dbReference type="NCBI Taxonomy" id="1268043"/>
    <lineage>
        <taxon>Bacteria</taxon>
        <taxon>Bacillati</taxon>
        <taxon>Actinomycetota</taxon>
        <taxon>Actinomycetes</taxon>
        <taxon>Micrococcales</taxon>
        <taxon>Microbacteriaceae</taxon>
        <taxon>Leifsonia</taxon>
    </lineage>
</organism>
<keyword evidence="1" id="KW-1133">Transmembrane helix</keyword>
<reference evidence="2 3" key="1">
    <citation type="journal article" date="2014" name="J. Microbiol.">
        <title>Diaminobutyricibacter tongyongensis gen. nov., sp. nov. and Homoserinibacter gongjuensis gen. nov., sp. nov. belong to the family Microbacteriaceae.</title>
        <authorList>
            <person name="Kim S.J."/>
            <person name="Ahn J.H."/>
            <person name="Weon H.Y."/>
            <person name="Hamada M."/>
            <person name="Suzuki K."/>
            <person name="Kwon S.W."/>
        </authorList>
    </citation>
    <scope>NUCLEOTIDE SEQUENCE [LARGE SCALE GENOMIC DNA]</scope>
    <source>
        <strain evidence="2 3">NBRC 108724</strain>
    </source>
</reference>
<evidence type="ECO:0008006" key="4">
    <source>
        <dbReference type="Google" id="ProtNLM"/>
    </source>
</evidence>
<dbReference type="EMBL" id="JAAGWY010000002">
    <property type="protein sequence ID" value="NEN06628.1"/>
    <property type="molecule type" value="Genomic_DNA"/>
</dbReference>
<evidence type="ECO:0000313" key="2">
    <source>
        <dbReference type="EMBL" id="NEN06628.1"/>
    </source>
</evidence>
<keyword evidence="1" id="KW-0472">Membrane</keyword>
<evidence type="ECO:0000313" key="3">
    <source>
        <dbReference type="Proteomes" id="UP000474967"/>
    </source>
</evidence>
<feature type="transmembrane region" description="Helical" evidence="1">
    <location>
        <begin position="79"/>
        <end position="101"/>
    </location>
</feature>
<dbReference type="Pfam" id="PF09579">
    <property type="entry name" value="Spore_YtfJ"/>
    <property type="match status" value="1"/>
</dbReference>
<dbReference type="RefSeq" id="WP_163290025.1">
    <property type="nucleotide sequence ID" value="NZ_JAAGWY010000002.1"/>
</dbReference>
<keyword evidence="3" id="KW-1185">Reference proteome</keyword>
<accession>A0A6L9Y023</accession>
<gene>
    <name evidence="2" type="ORF">G3T36_12200</name>
</gene>
<keyword evidence="1" id="KW-0812">Transmembrane</keyword>
<dbReference type="InterPro" id="IPR014229">
    <property type="entry name" value="Spore_YtfJ"/>
</dbReference>
<comment type="caution">
    <text evidence="2">The sequence shown here is derived from an EMBL/GenBank/DDBJ whole genome shotgun (WGS) entry which is preliminary data.</text>
</comment>
<name>A0A6L9Y023_9MICO</name>
<sequence>MTNTSLRLAETLTSNGIRSVYGDPIELDGVTLIPVALVQYGFGSGSMGGDEDRSAGGGGGGGYSIPLGAYVRDADGLHFRANIITLIAVGIPFVFVAGLAWTRIIRALKR</sequence>
<proteinExistence type="predicted"/>
<evidence type="ECO:0000256" key="1">
    <source>
        <dbReference type="SAM" id="Phobius"/>
    </source>
</evidence>
<protein>
    <recommendedName>
        <fullName evidence="4">Sporulation protein</fullName>
    </recommendedName>
</protein>
<dbReference type="AlphaFoldDB" id="A0A6L9Y023"/>
<dbReference type="Proteomes" id="UP000474967">
    <property type="component" value="Unassembled WGS sequence"/>
</dbReference>